<dbReference type="InterPro" id="IPR016181">
    <property type="entry name" value="Acyl_CoA_acyltransferase"/>
</dbReference>
<dbReference type="PROSITE" id="PS00975">
    <property type="entry name" value="NMT_1"/>
    <property type="match status" value="1"/>
</dbReference>
<feature type="compositionally biased region" description="Acidic residues" evidence="10">
    <location>
        <begin position="431"/>
        <end position="441"/>
    </location>
</feature>
<keyword evidence="6 8" id="KW-0012">Acyltransferase</keyword>
<protein>
    <recommendedName>
        <fullName evidence="4 8">Glycylpeptide N-tetradecanoyltransferase</fullName>
        <ecNumber evidence="3 8">2.3.1.97</ecNumber>
    </recommendedName>
</protein>
<keyword evidence="11" id="KW-0812">Transmembrane</keyword>
<keyword evidence="16" id="KW-1185">Reference proteome</keyword>
<keyword evidence="11" id="KW-0472">Membrane</keyword>
<evidence type="ECO:0000256" key="5">
    <source>
        <dbReference type="ARBA" id="ARBA00022679"/>
    </source>
</evidence>
<evidence type="ECO:0000313" key="16">
    <source>
        <dbReference type="Proteomes" id="UP001163105"/>
    </source>
</evidence>
<feature type="region of interest" description="Disordered" evidence="10">
    <location>
        <begin position="424"/>
        <end position="487"/>
    </location>
</feature>
<feature type="transmembrane region" description="Helical" evidence="11">
    <location>
        <begin position="282"/>
        <end position="300"/>
    </location>
</feature>
<dbReference type="InterPro" id="IPR022678">
    <property type="entry name" value="NMT_CS"/>
</dbReference>
<dbReference type="Proteomes" id="UP001163105">
    <property type="component" value="Unassembled WGS sequence"/>
</dbReference>
<feature type="domain" description="AB hydrolase-1" evidence="14">
    <location>
        <begin position="186"/>
        <end position="353"/>
    </location>
</feature>
<reference evidence="15" key="1">
    <citation type="submission" date="2023-01" db="EMBL/GenBank/DDBJ databases">
        <title>The growth and conidiation of Purpureocillium lavendulum are regulated by nitrogen source and histone H3K14 acetylation.</title>
        <authorList>
            <person name="Tang P."/>
            <person name="Han J."/>
            <person name="Zhang C."/>
            <person name="Tang P."/>
            <person name="Qi F."/>
            <person name="Zhang K."/>
            <person name="Liang L."/>
        </authorList>
    </citation>
    <scope>NUCLEOTIDE SEQUENCE</scope>
    <source>
        <strain evidence="15">YMF1.00683</strain>
    </source>
</reference>
<comment type="function">
    <text evidence="1 8">Adds a myristoyl group to the N-terminal glycine residue of certain cellular proteins.</text>
</comment>
<dbReference type="InterPro" id="IPR022677">
    <property type="entry name" value="NMT_C"/>
</dbReference>
<evidence type="ECO:0000256" key="1">
    <source>
        <dbReference type="ARBA" id="ARBA00003900"/>
    </source>
</evidence>
<name>A0AB34FUU2_9HYPO</name>
<feature type="domain" description="Glycylpeptide N-tetradecanoyltransferase N-terminal" evidence="12">
    <location>
        <begin position="583"/>
        <end position="732"/>
    </location>
</feature>
<comment type="catalytic activity">
    <reaction evidence="7 8">
        <text>N-terminal glycyl-[protein] + tetradecanoyl-CoA = N-tetradecanoylglycyl-[protein] + CoA + H(+)</text>
        <dbReference type="Rhea" id="RHEA:15521"/>
        <dbReference type="Rhea" id="RHEA-COMP:12666"/>
        <dbReference type="Rhea" id="RHEA-COMP:12667"/>
        <dbReference type="ChEBI" id="CHEBI:15378"/>
        <dbReference type="ChEBI" id="CHEBI:57287"/>
        <dbReference type="ChEBI" id="CHEBI:57385"/>
        <dbReference type="ChEBI" id="CHEBI:64723"/>
        <dbReference type="ChEBI" id="CHEBI:133050"/>
        <dbReference type="EC" id="2.3.1.97"/>
    </reaction>
</comment>
<accession>A0AB34FUU2</accession>
<dbReference type="PROSITE" id="PS00976">
    <property type="entry name" value="NMT_2"/>
    <property type="match status" value="1"/>
</dbReference>
<dbReference type="GO" id="GO:0004379">
    <property type="term" value="F:glycylpeptide N-tetradecanoyltransferase activity"/>
    <property type="evidence" value="ECO:0007669"/>
    <property type="project" value="UniProtKB-EC"/>
</dbReference>
<feature type="compositionally biased region" description="Basic and acidic residues" evidence="10">
    <location>
        <begin position="472"/>
        <end position="487"/>
    </location>
</feature>
<dbReference type="FunFam" id="3.40.630.30:FF:000056">
    <property type="entry name" value="Glycylpeptide N-tetradecanoyltransferase"/>
    <property type="match status" value="1"/>
</dbReference>
<dbReference type="Pfam" id="PF01233">
    <property type="entry name" value="NMT"/>
    <property type="match status" value="1"/>
</dbReference>
<evidence type="ECO:0000256" key="6">
    <source>
        <dbReference type="ARBA" id="ARBA00023315"/>
    </source>
</evidence>
<keyword evidence="5 8" id="KW-0808">Transferase</keyword>
<evidence type="ECO:0000256" key="9">
    <source>
        <dbReference type="RuleBase" id="RU004178"/>
    </source>
</evidence>
<dbReference type="InterPro" id="IPR022676">
    <property type="entry name" value="NMT_N"/>
</dbReference>
<dbReference type="EC" id="2.3.1.97" evidence="3 8"/>
<dbReference type="Gene3D" id="3.40.50.1820">
    <property type="entry name" value="alpha/beta hydrolase"/>
    <property type="match status" value="1"/>
</dbReference>
<dbReference type="Pfam" id="PF12697">
    <property type="entry name" value="Abhydrolase_6"/>
    <property type="match status" value="1"/>
</dbReference>
<organism evidence="15 16">
    <name type="scientific">Purpureocillium lavendulum</name>
    <dbReference type="NCBI Taxonomy" id="1247861"/>
    <lineage>
        <taxon>Eukaryota</taxon>
        <taxon>Fungi</taxon>
        <taxon>Dikarya</taxon>
        <taxon>Ascomycota</taxon>
        <taxon>Pezizomycotina</taxon>
        <taxon>Sordariomycetes</taxon>
        <taxon>Hypocreomycetidae</taxon>
        <taxon>Hypocreales</taxon>
        <taxon>Ophiocordycipitaceae</taxon>
        <taxon>Purpureocillium</taxon>
    </lineage>
</organism>
<evidence type="ECO:0000256" key="11">
    <source>
        <dbReference type="SAM" id="Phobius"/>
    </source>
</evidence>
<evidence type="ECO:0000256" key="2">
    <source>
        <dbReference type="ARBA" id="ARBA00009469"/>
    </source>
</evidence>
<feature type="transmembrane region" description="Helical" evidence="11">
    <location>
        <begin position="12"/>
        <end position="37"/>
    </location>
</feature>
<comment type="caution">
    <text evidence="15">The sequence shown here is derived from an EMBL/GenBank/DDBJ whole genome shotgun (WGS) entry which is preliminary data.</text>
</comment>
<feature type="compositionally biased region" description="Basic residues" evidence="10">
    <location>
        <begin position="461"/>
        <end position="471"/>
    </location>
</feature>
<evidence type="ECO:0000256" key="3">
    <source>
        <dbReference type="ARBA" id="ARBA00012923"/>
    </source>
</evidence>
<gene>
    <name evidence="15" type="primary">NMT</name>
    <name evidence="15" type="ORF">O9K51_03845</name>
</gene>
<evidence type="ECO:0000259" key="13">
    <source>
        <dbReference type="Pfam" id="PF02799"/>
    </source>
</evidence>
<evidence type="ECO:0000256" key="10">
    <source>
        <dbReference type="SAM" id="MobiDB-lite"/>
    </source>
</evidence>
<evidence type="ECO:0000259" key="12">
    <source>
        <dbReference type="Pfam" id="PF01233"/>
    </source>
</evidence>
<feature type="compositionally biased region" description="Low complexity" evidence="10">
    <location>
        <begin position="443"/>
        <end position="460"/>
    </location>
</feature>
<dbReference type="GO" id="GO:0005737">
    <property type="term" value="C:cytoplasm"/>
    <property type="evidence" value="ECO:0007669"/>
    <property type="project" value="TreeGrafter"/>
</dbReference>
<dbReference type="SUPFAM" id="SSF55729">
    <property type="entry name" value="Acyl-CoA N-acyltransferases (Nat)"/>
    <property type="match status" value="2"/>
</dbReference>
<evidence type="ECO:0000256" key="8">
    <source>
        <dbReference type="RuleBase" id="RU000586"/>
    </source>
</evidence>
<proteinExistence type="inferred from homology"/>
<dbReference type="PANTHER" id="PTHR11377:SF5">
    <property type="entry name" value="GLYCYLPEPTIDE N-TETRADECANOYLTRANSFERASE"/>
    <property type="match status" value="1"/>
</dbReference>
<dbReference type="PANTHER" id="PTHR11377">
    <property type="entry name" value="N-MYRISTOYL TRANSFERASE"/>
    <property type="match status" value="1"/>
</dbReference>
<feature type="domain" description="Glycylpeptide N-tetradecanoyltransferase C-terminal" evidence="13">
    <location>
        <begin position="746"/>
        <end position="963"/>
    </location>
</feature>
<evidence type="ECO:0000313" key="15">
    <source>
        <dbReference type="EMBL" id="KAJ6442670.1"/>
    </source>
</evidence>
<comment type="similarity">
    <text evidence="2 9">Belongs to the NMT family.</text>
</comment>
<dbReference type="InterPro" id="IPR000073">
    <property type="entry name" value="AB_hydrolase_1"/>
</dbReference>
<dbReference type="SUPFAM" id="SSF53474">
    <property type="entry name" value="alpha/beta-Hydrolases"/>
    <property type="match status" value="1"/>
</dbReference>
<keyword evidence="11" id="KW-1133">Transmembrane helix</keyword>
<evidence type="ECO:0000259" key="14">
    <source>
        <dbReference type="Pfam" id="PF12697"/>
    </source>
</evidence>
<dbReference type="InterPro" id="IPR000903">
    <property type="entry name" value="NMT"/>
</dbReference>
<dbReference type="EMBL" id="JAQHRD010000003">
    <property type="protein sequence ID" value="KAJ6442670.1"/>
    <property type="molecule type" value="Genomic_DNA"/>
</dbReference>
<dbReference type="Gene3D" id="3.40.630.30">
    <property type="match status" value="2"/>
</dbReference>
<evidence type="ECO:0000256" key="4">
    <source>
        <dbReference type="ARBA" id="ARBA00022240"/>
    </source>
</evidence>
<dbReference type="AlphaFoldDB" id="A0AB34FUU2"/>
<dbReference type="InterPro" id="IPR029058">
    <property type="entry name" value="AB_hydrolase_fold"/>
</dbReference>
<dbReference type="Pfam" id="PF02799">
    <property type="entry name" value="NMT_C"/>
    <property type="match status" value="1"/>
</dbReference>
<sequence>MAPAMEPPLVWTGVALVVVAPFAFYAVFLGLLVVPVFQRHALYAHKINTLLWSNLDRPEAWGFASNQVTPFRLDTPDGANLYAWHVLPLPVYLKNEAKLVTRPAASPSKFEDTESFNLLKQDDEARLVLYCTSMFPDQASRLAVLTHGSPRGLSPIVLATRGEQQLTPAQNAGHVAQAVRPDTYHSLTDTSSYHLVAVDYRGFGHSTGVPSEEGLITDASTVVDWAVNVAGIPASRIVLLGHSLGTAVVSGVAERYALKGVEFAGVVLVSGFGDLASMISGYRIGGLVPLLGPFAAWPWFVRLLDRFIVDKWHSADRLTNIVRHTKSRLRLSLVHAKDDWDIPWTEDNKLFRAAANETVGGLDDAEFAAWKEQRTVHKGKDAFVTTWKAEPNIIIRQELFPFGAMPPEESKPVEPVVDEADAKLKGKQAEMESDEEEDDNEPATTTTTGADGGPAAAGSSGKKKKSKRKKAKELLTGHKAAGDRESEIKKAIGGLTPQQMKELLALNPSLRQELSDASGSADPSPEQAAEMLKKMNLQDIMTGLAAAGKNVKDMGAYKFWQTQPVPRFGESDKVAEEGPLRVQTVDQVPKEPAALIPGFEWVTVDLNSDEEIKEVYELLNGHYVEDDEAMFRFNYSPEILRWAMMAPGWDRMYHIGSRKLVAFISAIPCRLRVRDKTIMCSEVNFLCIHKKLRGKRLAPVLIKEVTRVSNTQGVWQGLYTAGIVLPKPVSTCRYFHRSINWQKLHECGFSPLPAGSKPQYQIRKYALPDSTATRGLRAMTPKDVPAALALLKRYLARFDMAPDFTEEEALHWFIPKPNSEQVIWSYVVEANLLQDADKKITDFFSFFCVESSIINNPKHDVLRVAYLFYYASETGLAQPFDKAALKTRLNGLMHDALILAKKSRFDVFNALTLMDNALFLEQQKFGGGDGQLHYYLFNYVMNPIAGGVDKKNQLDEEHLSGIGLLVEPLEAFHDGRVTHSLDNQPHGRLNHVDELLPVGHVDHVVPRAVHDEDPLAADRIRHGAQLLVRLVVPARGDELAQEAAQGKGAVGAALGQLLGLEALEVAVEEAVAAGDVSAARGGAGDGQVLGVRGGEPVVDEDGAARVGDGGALGLGLEHAGALDERLRQRLAAAHAEVQTSERDWTRAGAAQASSCAIMPPSEMPTTLRLRGAVHPTWSSTSSTSSAICDVEYRASGLSLAPMPRLSMSSTE</sequence>
<evidence type="ECO:0000256" key="7">
    <source>
        <dbReference type="ARBA" id="ARBA00048276"/>
    </source>
</evidence>